<organism evidence="1 2">
    <name type="scientific">Pseudocercospora musae</name>
    <dbReference type="NCBI Taxonomy" id="113226"/>
    <lineage>
        <taxon>Eukaryota</taxon>
        <taxon>Fungi</taxon>
        <taxon>Dikarya</taxon>
        <taxon>Ascomycota</taxon>
        <taxon>Pezizomycotina</taxon>
        <taxon>Dothideomycetes</taxon>
        <taxon>Dothideomycetidae</taxon>
        <taxon>Mycosphaerellales</taxon>
        <taxon>Mycosphaerellaceae</taxon>
        <taxon>Pseudocercospora</taxon>
    </lineage>
</organism>
<dbReference type="OrthoDB" id="5226580at2759"/>
<comment type="caution">
    <text evidence="1">The sequence shown here is derived from an EMBL/GenBank/DDBJ whole genome shotgun (WGS) entry which is preliminary data.</text>
</comment>
<gene>
    <name evidence="1" type="ORF">AC579_4240</name>
</gene>
<protein>
    <submittedName>
        <fullName evidence="1">Uncharacterized protein</fullName>
    </submittedName>
</protein>
<reference evidence="1 2" key="1">
    <citation type="submission" date="2015-07" db="EMBL/GenBank/DDBJ databases">
        <title>Comparative genomics of the Sigatoka disease complex on banana suggests a link between parallel evolutionary changes in Pseudocercospora fijiensis and Pseudocercospora eumusae and increased virulence on the banana host.</title>
        <authorList>
            <person name="Chang T.-C."/>
            <person name="Salvucci A."/>
            <person name="Crous P.W."/>
            <person name="Stergiopoulos I."/>
        </authorList>
    </citation>
    <scope>NUCLEOTIDE SEQUENCE [LARGE SCALE GENOMIC DNA]</scope>
    <source>
        <strain evidence="1 2">CBS 116634</strain>
    </source>
</reference>
<keyword evidence="2" id="KW-1185">Reference proteome</keyword>
<sequence length="90" mass="10531">MPMETEPAHSAPPTMRTTLPSWIVRLRLYWSAVHALTRHPRIAPAELRPLRPPMMFVTIGCRERTESNKYHNEKIICVHDVAFQSEHREC</sequence>
<dbReference type="EMBL" id="LFZO01000117">
    <property type="protein sequence ID" value="KXT13457.1"/>
    <property type="molecule type" value="Genomic_DNA"/>
</dbReference>
<dbReference type="Proteomes" id="UP000073492">
    <property type="component" value="Unassembled WGS sequence"/>
</dbReference>
<evidence type="ECO:0000313" key="2">
    <source>
        <dbReference type="Proteomes" id="UP000073492"/>
    </source>
</evidence>
<evidence type="ECO:0000313" key="1">
    <source>
        <dbReference type="EMBL" id="KXT13457.1"/>
    </source>
</evidence>
<accession>A0A139IFA9</accession>
<name>A0A139IFA9_9PEZI</name>
<proteinExistence type="predicted"/>
<dbReference type="AlphaFoldDB" id="A0A139IFA9"/>